<keyword evidence="6" id="KW-1185">Reference proteome</keyword>
<proteinExistence type="predicted"/>
<dbReference type="EMBL" id="QXFU01000524">
    <property type="protein sequence ID" value="KAE9031240.1"/>
    <property type="molecule type" value="Genomic_DNA"/>
</dbReference>
<name>A0A6A3MTN2_9STRA</name>
<evidence type="ECO:0000313" key="2">
    <source>
        <dbReference type="EMBL" id="KAE9031240.1"/>
    </source>
</evidence>
<dbReference type="Proteomes" id="UP000429607">
    <property type="component" value="Unassembled WGS sequence"/>
</dbReference>
<dbReference type="AlphaFoldDB" id="A0A6A3MTN2"/>
<organism evidence="3 5">
    <name type="scientific">Phytophthora rubi</name>
    <dbReference type="NCBI Taxonomy" id="129364"/>
    <lineage>
        <taxon>Eukaryota</taxon>
        <taxon>Sar</taxon>
        <taxon>Stramenopiles</taxon>
        <taxon>Oomycota</taxon>
        <taxon>Peronosporomycetes</taxon>
        <taxon>Peronosporales</taxon>
        <taxon>Peronosporaceae</taxon>
        <taxon>Phytophthora</taxon>
    </lineage>
</organism>
<gene>
    <name evidence="3" type="ORF">PR001_g9483</name>
    <name evidence="2" type="ORF">PR002_g9686</name>
    <name evidence="4" type="ORF">PR003_g9932</name>
</gene>
<evidence type="ECO:0008006" key="8">
    <source>
        <dbReference type="Google" id="ProtNLM"/>
    </source>
</evidence>
<dbReference type="EMBL" id="QXFT01000527">
    <property type="protein sequence ID" value="KAE9341547.1"/>
    <property type="molecule type" value="Genomic_DNA"/>
</dbReference>
<evidence type="ECO:0000313" key="5">
    <source>
        <dbReference type="Proteomes" id="UP000429607"/>
    </source>
</evidence>
<evidence type="ECO:0000256" key="1">
    <source>
        <dbReference type="SAM" id="MobiDB-lite"/>
    </source>
</evidence>
<evidence type="ECO:0000313" key="4">
    <source>
        <dbReference type="EMBL" id="KAE9341547.1"/>
    </source>
</evidence>
<comment type="caution">
    <text evidence="3">The sequence shown here is derived from an EMBL/GenBank/DDBJ whole genome shotgun (WGS) entry which is preliminary data.</text>
</comment>
<feature type="region of interest" description="Disordered" evidence="1">
    <location>
        <begin position="67"/>
        <end position="87"/>
    </location>
</feature>
<evidence type="ECO:0000313" key="3">
    <source>
        <dbReference type="EMBL" id="KAE9035008.1"/>
    </source>
</evidence>
<sequence>MVYRAKENCLVIQEVLGDHGRFSRGEKESKAECWVKITERLAAEPNRKLSPDRLRKHINKLEKAYKMEANADRARTGQEPKKDADDLELERLMKRSVGLKDTKDVEKAEHVESRTKFMKRRRSYVLNGTTQ</sequence>
<dbReference type="EMBL" id="QXFV01000528">
    <property type="protein sequence ID" value="KAE9035008.1"/>
    <property type="molecule type" value="Genomic_DNA"/>
</dbReference>
<protein>
    <recommendedName>
        <fullName evidence="8">Myb/SANT-like domain-containing protein</fullName>
    </recommendedName>
</protein>
<dbReference type="Proteomes" id="UP000435112">
    <property type="component" value="Unassembled WGS sequence"/>
</dbReference>
<dbReference type="Proteomes" id="UP000434957">
    <property type="component" value="Unassembled WGS sequence"/>
</dbReference>
<accession>A0A6A3MTN2</accession>
<dbReference type="OrthoDB" id="108950at2759"/>
<reference evidence="5 7" key="1">
    <citation type="submission" date="2018-09" db="EMBL/GenBank/DDBJ databases">
        <title>Genomic investigation of the strawberry pathogen Phytophthora fragariae indicates pathogenicity is determined by transcriptional variation in three key races.</title>
        <authorList>
            <person name="Adams T.M."/>
            <person name="Armitage A.D."/>
            <person name="Sobczyk M.K."/>
            <person name="Bates H.J."/>
            <person name="Dunwell J.M."/>
            <person name="Nellist C.F."/>
            <person name="Harrison R.J."/>
        </authorList>
    </citation>
    <scope>NUCLEOTIDE SEQUENCE [LARGE SCALE GENOMIC DNA]</scope>
    <source>
        <strain evidence="3 5">SCRP249</strain>
        <strain evidence="2 7">SCRP324</strain>
        <strain evidence="4 6">SCRP333</strain>
    </source>
</reference>
<evidence type="ECO:0000313" key="7">
    <source>
        <dbReference type="Proteomes" id="UP000435112"/>
    </source>
</evidence>
<evidence type="ECO:0000313" key="6">
    <source>
        <dbReference type="Proteomes" id="UP000434957"/>
    </source>
</evidence>